<keyword evidence="3" id="KW-1185">Reference proteome</keyword>
<name>A0A1H2IFF7_9ACTN</name>
<evidence type="ECO:0008006" key="4">
    <source>
        <dbReference type="Google" id="ProtNLM"/>
    </source>
</evidence>
<organism evidence="2 3">
    <name type="scientific">Jiangella alkaliphila</name>
    <dbReference type="NCBI Taxonomy" id="419479"/>
    <lineage>
        <taxon>Bacteria</taxon>
        <taxon>Bacillati</taxon>
        <taxon>Actinomycetota</taxon>
        <taxon>Actinomycetes</taxon>
        <taxon>Jiangellales</taxon>
        <taxon>Jiangellaceae</taxon>
        <taxon>Jiangella</taxon>
    </lineage>
</organism>
<evidence type="ECO:0000313" key="2">
    <source>
        <dbReference type="EMBL" id="SDU42857.1"/>
    </source>
</evidence>
<keyword evidence="1" id="KW-0812">Transmembrane</keyword>
<dbReference type="RefSeq" id="WP_046771218.1">
    <property type="nucleotide sequence ID" value="NZ_LBMC01000040.1"/>
</dbReference>
<evidence type="ECO:0000313" key="3">
    <source>
        <dbReference type="Proteomes" id="UP000182977"/>
    </source>
</evidence>
<dbReference type="Proteomes" id="UP000182977">
    <property type="component" value="Chromosome I"/>
</dbReference>
<protein>
    <recommendedName>
        <fullName evidence="4">Holin</fullName>
    </recommendedName>
</protein>
<dbReference type="EMBL" id="LT629791">
    <property type="protein sequence ID" value="SDU42857.1"/>
    <property type="molecule type" value="Genomic_DNA"/>
</dbReference>
<feature type="transmembrane region" description="Helical" evidence="1">
    <location>
        <begin position="37"/>
        <end position="54"/>
    </location>
</feature>
<dbReference type="AlphaFoldDB" id="A0A1H2IFF7"/>
<reference evidence="3" key="1">
    <citation type="submission" date="2016-10" db="EMBL/GenBank/DDBJ databases">
        <authorList>
            <person name="Varghese N."/>
            <person name="Submissions S."/>
        </authorList>
    </citation>
    <scope>NUCLEOTIDE SEQUENCE [LARGE SCALE GENOMIC DNA]</scope>
    <source>
        <strain evidence="3">DSM 45079</strain>
    </source>
</reference>
<gene>
    <name evidence="2" type="ORF">SAMN04488563_1675</name>
</gene>
<dbReference type="STRING" id="419479.SAMN04488563_1675"/>
<keyword evidence="1" id="KW-0472">Membrane</keyword>
<sequence>MSSIAPYAKAVAGGVVGGLTALGTALTDGAVTPAEWVAVALGFMGGLGIVYVAPSNRQSL</sequence>
<evidence type="ECO:0000256" key="1">
    <source>
        <dbReference type="SAM" id="Phobius"/>
    </source>
</evidence>
<accession>A0A1H2IFF7</accession>
<keyword evidence="1" id="KW-1133">Transmembrane helix</keyword>
<proteinExistence type="predicted"/>